<accession>A0A699K7D3</accession>
<dbReference type="EMBL" id="BKCJ010484836">
    <property type="protein sequence ID" value="GFA77167.1"/>
    <property type="molecule type" value="Genomic_DNA"/>
</dbReference>
<dbReference type="PANTHER" id="PTHR31973">
    <property type="entry name" value="POLYPROTEIN, PUTATIVE-RELATED"/>
    <property type="match status" value="1"/>
</dbReference>
<protein>
    <submittedName>
        <fullName evidence="1">Transposase, MuDR, MULE transposase domain protein</fullName>
    </submittedName>
</protein>
<evidence type="ECO:0000313" key="1">
    <source>
        <dbReference type="EMBL" id="GFA77167.1"/>
    </source>
</evidence>
<organism evidence="1">
    <name type="scientific">Tanacetum cinerariifolium</name>
    <name type="common">Dalmatian daisy</name>
    <name type="synonym">Chrysanthemum cinerariifolium</name>
    <dbReference type="NCBI Taxonomy" id="118510"/>
    <lineage>
        <taxon>Eukaryota</taxon>
        <taxon>Viridiplantae</taxon>
        <taxon>Streptophyta</taxon>
        <taxon>Embryophyta</taxon>
        <taxon>Tracheophyta</taxon>
        <taxon>Spermatophyta</taxon>
        <taxon>Magnoliopsida</taxon>
        <taxon>eudicotyledons</taxon>
        <taxon>Gunneridae</taxon>
        <taxon>Pentapetalae</taxon>
        <taxon>asterids</taxon>
        <taxon>campanulids</taxon>
        <taxon>Asterales</taxon>
        <taxon>Asteraceae</taxon>
        <taxon>Asteroideae</taxon>
        <taxon>Anthemideae</taxon>
        <taxon>Anthemidinae</taxon>
        <taxon>Tanacetum</taxon>
    </lineage>
</organism>
<name>A0A699K7D3_TANCI</name>
<comment type="caution">
    <text evidence="1">The sequence shown here is derived from an EMBL/GenBank/DDBJ whole genome shotgun (WGS) entry which is preliminary data.</text>
</comment>
<reference evidence="1" key="1">
    <citation type="journal article" date="2019" name="Sci. Rep.">
        <title>Draft genome of Tanacetum cinerariifolium, the natural source of mosquito coil.</title>
        <authorList>
            <person name="Yamashiro T."/>
            <person name="Shiraishi A."/>
            <person name="Satake H."/>
            <person name="Nakayama K."/>
        </authorList>
    </citation>
    <scope>NUCLEOTIDE SEQUENCE</scope>
</reference>
<dbReference type="AlphaFoldDB" id="A0A699K7D3"/>
<dbReference type="PANTHER" id="PTHR31973:SF187">
    <property type="entry name" value="MUTATOR TRANSPOSASE MUDRA PROTEIN"/>
    <property type="match status" value="1"/>
</dbReference>
<sequence length="199" mass="23774">HPAIILASNTTFPNAFHGYCCRHLMMNCKIKSDKLQAIYWKTCKAYTPEEFQRRVFDLHEFRPKAYKKLKEARFETWSRAMCPVDHYNYMTSNKPFYKSDSDANTLSDWATHKVMDEMQKIAHWKDSTQPRLKRSRQTRQESNIHVDLDGHSQEFEASYTNNYVRSQEYEAAYTNNYVRPQEYEAAYHKSMRQPTLTIM</sequence>
<feature type="non-terminal residue" evidence="1">
    <location>
        <position position="1"/>
    </location>
</feature>
<proteinExistence type="predicted"/>
<gene>
    <name evidence="1" type="ORF">Tci_649139</name>
</gene>